<protein>
    <recommendedName>
        <fullName evidence="1">ChsH2 C-terminal OB-fold domain-containing protein</fullName>
    </recommendedName>
</protein>
<dbReference type="InterPro" id="IPR012340">
    <property type="entry name" value="NA-bd_OB-fold"/>
</dbReference>
<gene>
    <name evidence="2" type="ORF">RB2654_23588</name>
</gene>
<dbReference type="RefSeq" id="WP_008327667.1">
    <property type="nucleotide sequence ID" value="NZ_AAMT01000016.1"/>
</dbReference>
<evidence type="ECO:0000313" key="2">
    <source>
        <dbReference type="EMBL" id="EAQ11398.1"/>
    </source>
</evidence>
<dbReference type="PANTHER" id="PTHR34075">
    <property type="entry name" value="BLR3430 PROTEIN"/>
    <property type="match status" value="1"/>
</dbReference>
<dbReference type="Proteomes" id="UP000002931">
    <property type="component" value="Unassembled WGS sequence"/>
</dbReference>
<proteinExistence type="predicted"/>
<name>A3VK93_9RHOB</name>
<dbReference type="OrthoDB" id="3182121at2"/>
<comment type="caution">
    <text evidence="2">The sequence shown here is derived from an EMBL/GenBank/DDBJ whole genome shotgun (WGS) entry which is preliminary data.</text>
</comment>
<feature type="domain" description="ChsH2 C-terminal OB-fold" evidence="1">
    <location>
        <begin position="48"/>
        <end position="106"/>
    </location>
</feature>
<dbReference type="PANTHER" id="PTHR34075:SF5">
    <property type="entry name" value="BLR3430 PROTEIN"/>
    <property type="match status" value="1"/>
</dbReference>
<dbReference type="InterPro" id="IPR002878">
    <property type="entry name" value="ChsH2_C"/>
</dbReference>
<dbReference type="InterPro" id="IPR052513">
    <property type="entry name" value="Thioester_dehydratase-like"/>
</dbReference>
<reference evidence="2 3" key="1">
    <citation type="journal article" date="2010" name="J. Bacteriol.">
        <title>Genome sequences of Pelagibaca bermudensis HTCC2601T and Maritimibacter alkaliphilus HTCC2654T, the type strains of two marine Roseobacter genera.</title>
        <authorList>
            <person name="Thrash J.C."/>
            <person name="Cho J.C."/>
            <person name="Ferriera S."/>
            <person name="Johnson J."/>
            <person name="Vergin K.L."/>
            <person name="Giovannoni S.J."/>
        </authorList>
    </citation>
    <scope>NUCLEOTIDE SEQUENCE [LARGE SCALE GENOMIC DNA]</scope>
    <source>
        <strain evidence="2 3">HTCC2654</strain>
    </source>
</reference>
<dbReference type="EMBL" id="AAMT01000016">
    <property type="protein sequence ID" value="EAQ11398.1"/>
    <property type="molecule type" value="Genomic_DNA"/>
</dbReference>
<keyword evidence="3" id="KW-1185">Reference proteome</keyword>
<evidence type="ECO:0000259" key="1">
    <source>
        <dbReference type="Pfam" id="PF01796"/>
    </source>
</evidence>
<dbReference type="HOGENOM" id="CLU_119412_1_2_5"/>
<accession>A3VK93</accession>
<dbReference type="SUPFAM" id="SSF50249">
    <property type="entry name" value="Nucleic acid-binding proteins"/>
    <property type="match status" value="1"/>
</dbReference>
<dbReference type="AlphaFoldDB" id="A3VK93"/>
<dbReference type="STRING" id="314271.RB2654_23588"/>
<sequence length="124" mass="13105">MTDTGTEAQFLAYLSEGRFMLQRDPISGRAVFPPRLRMPGTGTPLGDWAEMSGRGTVHAVTIQQKRDAEARAIVLVDLEEGGRMLSQMSGVAADAVAIGDAVQARIVADAETPHVIFEPAGPGA</sequence>
<organism evidence="2 3">
    <name type="scientific">Maritimibacter alkaliphilus HTCC2654</name>
    <dbReference type="NCBI Taxonomy" id="314271"/>
    <lineage>
        <taxon>Bacteria</taxon>
        <taxon>Pseudomonadati</taxon>
        <taxon>Pseudomonadota</taxon>
        <taxon>Alphaproteobacteria</taxon>
        <taxon>Rhodobacterales</taxon>
        <taxon>Roseobacteraceae</taxon>
        <taxon>Maritimibacter</taxon>
    </lineage>
</organism>
<dbReference type="Pfam" id="PF01796">
    <property type="entry name" value="OB_ChsH2_C"/>
    <property type="match status" value="1"/>
</dbReference>
<evidence type="ECO:0000313" key="3">
    <source>
        <dbReference type="Proteomes" id="UP000002931"/>
    </source>
</evidence>